<evidence type="ECO:0000313" key="10">
    <source>
        <dbReference type="EMBL" id="WRO22883.1"/>
    </source>
</evidence>
<name>A0AAU0UNI7_9FIRM</name>
<evidence type="ECO:0000259" key="8">
    <source>
        <dbReference type="Pfam" id="PF02770"/>
    </source>
</evidence>
<dbReference type="FunFam" id="1.20.140.10:FF:000001">
    <property type="entry name" value="Acyl-CoA dehydrogenase"/>
    <property type="match status" value="1"/>
</dbReference>
<dbReference type="InterPro" id="IPR006091">
    <property type="entry name" value="Acyl-CoA_Oxase/DH_mid-dom"/>
</dbReference>
<feature type="domain" description="Acyl-CoA dehydrogenase/oxidase N-terminal" evidence="9">
    <location>
        <begin position="6"/>
        <end position="118"/>
    </location>
</feature>
<dbReference type="Gene3D" id="1.20.140.10">
    <property type="entry name" value="Butyryl-CoA Dehydrogenase, subunit A, domain 3"/>
    <property type="match status" value="1"/>
</dbReference>
<dbReference type="FunFam" id="2.40.110.10:FF:000002">
    <property type="entry name" value="Acyl-CoA dehydrogenase fadE12"/>
    <property type="match status" value="1"/>
</dbReference>
<evidence type="ECO:0000256" key="2">
    <source>
        <dbReference type="ARBA" id="ARBA00009347"/>
    </source>
</evidence>
<comment type="similarity">
    <text evidence="2 6">Belongs to the acyl-CoA dehydrogenase family.</text>
</comment>
<feature type="domain" description="Acyl-CoA oxidase/dehydrogenase middle" evidence="8">
    <location>
        <begin position="123"/>
        <end position="216"/>
    </location>
</feature>
<feature type="domain" description="Acyl-CoA dehydrogenase/oxidase C-terminal" evidence="7">
    <location>
        <begin position="230"/>
        <end position="375"/>
    </location>
</feature>
<evidence type="ECO:0000259" key="9">
    <source>
        <dbReference type="Pfam" id="PF02771"/>
    </source>
</evidence>
<dbReference type="KEGG" id="dbc:MFMK1_002726"/>
<organism evidence="10 11">
    <name type="scientific">Metallumcola ferriviriculae</name>
    <dbReference type="NCBI Taxonomy" id="3039180"/>
    <lineage>
        <taxon>Bacteria</taxon>
        <taxon>Bacillati</taxon>
        <taxon>Bacillota</taxon>
        <taxon>Clostridia</taxon>
        <taxon>Neomoorellales</taxon>
        <taxon>Desulfitibacteraceae</taxon>
        <taxon>Metallumcola</taxon>
    </lineage>
</organism>
<dbReference type="Pfam" id="PF00441">
    <property type="entry name" value="Acyl-CoA_dh_1"/>
    <property type="match status" value="1"/>
</dbReference>
<dbReference type="Pfam" id="PF02771">
    <property type="entry name" value="Acyl-CoA_dh_N"/>
    <property type="match status" value="1"/>
</dbReference>
<dbReference type="Gene3D" id="1.10.540.10">
    <property type="entry name" value="Acyl-CoA dehydrogenase/oxidase, N-terminal domain"/>
    <property type="match status" value="1"/>
</dbReference>
<keyword evidence="4 6" id="KW-0274">FAD</keyword>
<gene>
    <name evidence="10" type="ORF">MFMK1_002726</name>
</gene>
<reference evidence="10 11" key="1">
    <citation type="submission" date="2023-04" db="EMBL/GenBank/DDBJ databases">
        <authorList>
            <person name="Hsu D."/>
        </authorList>
    </citation>
    <scope>NUCLEOTIDE SEQUENCE [LARGE SCALE GENOMIC DNA]</scope>
    <source>
        <strain evidence="10 11">MK1</strain>
    </source>
</reference>
<dbReference type="EMBL" id="CP121694">
    <property type="protein sequence ID" value="WRO22883.1"/>
    <property type="molecule type" value="Genomic_DNA"/>
</dbReference>
<dbReference type="InterPro" id="IPR036250">
    <property type="entry name" value="AcylCo_DH-like_C"/>
</dbReference>
<dbReference type="PANTHER" id="PTHR43884">
    <property type="entry name" value="ACYL-COA DEHYDROGENASE"/>
    <property type="match status" value="1"/>
</dbReference>
<dbReference type="GO" id="GO:0003995">
    <property type="term" value="F:acyl-CoA dehydrogenase activity"/>
    <property type="evidence" value="ECO:0007669"/>
    <property type="project" value="TreeGrafter"/>
</dbReference>
<sequence length="385" mass="42243">MFFGLTEEQQMVQDMAKKFAENEILPTLEEDEANHRFRPELVKKMGELGFFGCGIPEEYGGNGMGLLESVIMAEQVAKVSASWRLPFNMQNIGPSLTVNKFGTDEQKQKYIPGWVSGEKIGFFAITEPNTGSDVASMKTTATDKGDHWEINGQKMWISNAHFGDYGLLYAVTDKDAKYKGLTCFIIDLKNTEGVETNGIETKAGLYCAPTGEIAFDGAKIPKDSVLGKVGDGFKICMWQLNNTRIGCAAGGLGISAACVEASIQYANERTQFGKKIGSYQMIQAQIAEMDAEHHATQLLVYRAAWLKDQGLPNQYETSIAKYYAAEAAVHAANECMKIFGSYGFSTEYPAERFLRDSKSLQTVEGTSNIQKLIIAGIALGDAPNR</sequence>
<dbReference type="Pfam" id="PF02770">
    <property type="entry name" value="Acyl-CoA_dh_M"/>
    <property type="match status" value="1"/>
</dbReference>
<protein>
    <submittedName>
        <fullName evidence="10">Acyl-CoA dehydrogenase family protein</fullName>
    </submittedName>
</protein>
<dbReference type="GO" id="GO:0050660">
    <property type="term" value="F:flavin adenine dinucleotide binding"/>
    <property type="evidence" value="ECO:0007669"/>
    <property type="project" value="InterPro"/>
</dbReference>
<dbReference type="PANTHER" id="PTHR43884:SF12">
    <property type="entry name" value="ISOVALERYL-COA DEHYDROGENASE, MITOCHONDRIAL-RELATED"/>
    <property type="match status" value="1"/>
</dbReference>
<keyword evidence="5 6" id="KW-0560">Oxidoreductase</keyword>
<accession>A0AAU0UNI7</accession>
<dbReference type="PIRSF" id="PIRSF016578">
    <property type="entry name" value="HsaA"/>
    <property type="match status" value="1"/>
</dbReference>
<dbReference type="SUPFAM" id="SSF47203">
    <property type="entry name" value="Acyl-CoA dehydrogenase C-terminal domain-like"/>
    <property type="match status" value="1"/>
</dbReference>
<keyword evidence="3 6" id="KW-0285">Flavoprotein</keyword>
<evidence type="ECO:0000256" key="6">
    <source>
        <dbReference type="RuleBase" id="RU362125"/>
    </source>
</evidence>
<evidence type="ECO:0000313" key="11">
    <source>
        <dbReference type="Proteomes" id="UP001329915"/>
    </source>
</evidence>
<evidence type="ECO:0000256" key="5">
    <source>
        <dbReference type="ARBA" id="ARBA00023002"/>
    </source>
</evidence>
<dbReference type="AlphaFoldDB" id="A0AAU0UNI7"/>
<dbReference type="InterPro" id="IPR046373">
    <property type="entry name" value="Acyl-CoA_Oxase/DH_mid-dom_sf"/>
</dbReference>
<keyword evidence="11" id="KW-1185">Reference proteome</keyword>
<evidence type="ECO:0000259" key="7">
    <source>
        <dbReference type="Pfam" id="PF00441"/>
    </source>
</evidence>
<dbReference type="SUPFAM" id="SSF56645">
    <property type="entry name" value="Acyl-CoA dehydrogenase NM domain-like"/>
    <property type="match status" value="1"/>
</dbReference>
<dbReference type="InterPro" id="IPR037069">
    <property type="entry name" value="AcylCoA_DH/ox_N_sf"/>
</dbReference>
<dbReference type="InterPro" id="IPR009075">
    <property type="entry name" value="AcylCo_DH/oxidase_C"/>
</dbReference>
<dbReference type="Gene3D" id="2.40.110.10">
    <property type="entry name" value="Butyryl-CoA Dehydrogenase, subunit A, domain 2"/>
    <property type="match status" value="1"/>
</dbReference>
<evidence type="ECO:0000256" key="4">
    <source>
        <dbReference type="ARBA" id="ARBA00022827"/>
    </source>
</evidence>
<dbReference type="InterPro" id="IPR009100">
    <property type="entry name" value="AcylCoA_DH/oxidase_NM_dom_sf"/>
</dbReference>
<evidence type="ECO:0000256" key="3">
    <source>
        <dbReference type="ARBA" id="ARBA00022630"/>
    </source>
</evidence>
<comment type="cofactor">
    <cofactor evidence="1 6">
        <name>FAD</name>
        <dbReference type="ChEBI" id="CHEBI:57692"/>
    </cofactor>
</comment>
<dbReference type="FunFam" id="1.10.540.10:FF:000002">
    <property type="entry name" value="Acyl-CoA dehydrogenase FadE19"/>
    <property type="match status" value="1"/>
</dbReference>
<proteinExistence type="inferred from homology"/>
<dbReference type="InterPro" id="IPR013786">
    <property type="entry name" value="AcylCoA_DH/ox_N"/>
</dbReference>
<dbReference type="Proteomes" id="UP001329915">
    <property type="component" value="Chromosome"/>
</dbReference>
<evidence type="ECO:0000256" key="1">
    <source>
        <dbReference type="ARBA" id="ARBA00001974"/>
    </source>
</evidence>
<dbReference type="RefSeq" id="WP_366922279.1">
    <property type="nucleotide sequence ID" value="NZ_CP121694.1"/>
</dbReference>